<dbReference type="Pfam" id="PF23598">
    <property type="entry name" value="LRR_14"/>
    <property type="match status" value="1"/>
</dbReference>
<dbReference type="EMBL" id="BTGU01000011">
    <property type="protein sequence ID" value="GMN40820.1"/>
    <property type="molecule type" value="Genomic_DNA"/>
</dbReference>
<evidence type="ECO:0008006" key="10">
    <source>
        <dbReference type="Google" id="ProtNLM"/>
    </source>
</evidence>
<evidence type="ECO:0000259" key="7">
    <source>
        <dbReference type="Pfam" id="PF23598"/>
    </source>
</evidence>
<dbReference type="AlphaFoldDB" id="A0AA87ZWB5"/>
<dbReference type="Pfam" id="PF00931">
    <property type="entry name" value="NB-ARC"/>
    <property type="match status" value="1"/>
</dbReference>
<dbReference type="InterPro" id="IPR036388">
    <property type="entry name" value="WH-like_DNA-bd_sf"/>
</dbReference>
<name>A0AA87ZWB5_FICCA</name>
<dbReference type="Gene3D" id="1.20.5.4130">
    <property type="match status" value="1"/>
</dbReference>
<keyword evidence="9" id="KW-1185">Reference proteome</keyword>
<evidence type="ECO:0000313" key="9">
    <source>
        <dbReference type="Proteomes" id="UP001187192"/>
    </source>
</evidence>
<dbReference type="Gene3D" id="1.10.8.430">
    <property type="entry name" value="Helical domain of apoptotic protease-activating factors"/>
    <property type="match status" value="1"/>
</dbReference>
<dbReference type="InterPro" id="IPR044974">
    <property type="entry name" value="Disease_R_plants"/>
</dbReference>
<feature type="domain" description="NB-ARC" evidence="4">
    <location>
        <begin position="165"/>
        <end position="341"/>
    </location>
</feature>
<evidence type="ECO:0000259" key="6">
    <source>
        <dbReference type="Pfam" id="PF23559"/>
    </source>
</evidence>
<protein>
    <recommendedName>
        <fullName evidence="10">Disease resistance protein RPM1-like</fullName>
    </recommendedName>
</protein>
<dbReference type="Gene3D" id="1.10.10.10">
    <property type="entry name" value="Winged helix-like DNA-binding domain superfamily/Winged helix DNA-binding domain"/>
    <property type="match status" value="1"/>
</dbReference>
<dbReference type="PRINTS" id="PR00364">
    <property type="entry name" value="DISEASERSIST"/>
</dbReference>
<dbReference type="SUPFAM" id="SSF52058">
    <property type="entry name" value="L domain-like"/>
    <property type="match status" value="1"/>
</dbReference>
<dbReference type="InterPro" id="IPR042197">
    <property type="entry name" value="Apaf_helical"/>
</dbReference>
<dbReference type="FunFam" id="1.10.10.10:FF:000322">
    <property type="entry name" value="Probable disease resistance protein At1g63360"/>
    <property type="match status" value="1"/>
</dbReference>
<dbReference type="InterPro" id="IPR032675">
    <property type="entry name" value="LRR_dom_sf"/>
</dbReference>
<dbReference type="FunFam" id="3.40.50.300:FF:001091">
    <property type="entry name" value="Probable disease resistance protein At1g61300"/>
    <property type="match status" value="1"/>
</dbReference>
<evidence type="ECO:0000313" key="8">
    <source>
        <dbReference type="EMBL" id="GMN40820.1"/>
    </source>
</evidence>
<evidence type="ECO:0000256" key="3">
    <source>
        <dbReference type="ARBA" id="ARBA00022821"/>
    </source>
</evidence>
<dbReference type="GO" id="GO:0098542">
    <property type="term" value="P:defense response to other organism"/>
    <property type="evidence" value="ECO:0007669"/>
    <property type="project" value="TreeGrafter"/>
</dbReference>
<dbReference type="InterPro" id="IPR027417">
    <property type="entry name" value="P-loop_NTPase"/>
</dbReference>
<dbReference type="CDD" id="cd14798">
    <property type="entry name" value="RX-CC_like"/>
    <property type="match status" value="1"/>
</dbReference>
<dbReference type="InterPro" id="IPR002182">
    <property type="entry name" value="NB-ARC"/>
</dbReference>
<feature type="domain" description="Disease resistance N-terminal" evidence="5">
    <location>
        <begin position="5"/>
        <end position="93"/>
    </location>
</feature>
<evidence type="ECO:0000256" key="1">
    <source>
        <dbReference type="ARBA" id="ARBA00022737"/>
    </source>
</evidence>
<proteinExistence type="predicted"/>
<sequence length="946" mass="108420">MAESVVTYLLENLSSQLQNEVQLQRTVRSEVQSIADELDLIKSFLRVADAKEENDAQLGVWVKLVRELANDIDDCLDDFGRRVNDNNHRHKLFRFLKTYKARRRIALDVQEIKSRVRNISEGRQRYDVVFQHGSGSSGWVQRRVKSQGDALLLEQADLVGISGPKGEMMEWLMRDDHKRHVVCVVGMGGLGKTTLVKQVYEDSKVKKRFKVHAWVTVSRSLKAKDLLRDVVKQVFRVIRKPVPLEVDNMSGDELKECIKDLLRQSRYLIVLDDVWHVKAWDSIKLALPRSEKFGSRVVITTRNAEIACMACEEDQDWVFNLEPLGERESWELFVRKAFKGDKACPSYLEETCRCVLKRCGGLPLAIVAVGAALGAKDGASKDEWDVLCRSIGPEIEENYNLDSLKKVLSLSFNDLPFYLKACFLYLSLFPPLQNVQMMRLIRLWIAEGFVIEREGKTLEEVAEGYLKELLDRGLIQAAETTSDGRIKSCRTHDLLREIAISKAKHQDFAEIVKEQGVMWSDKVRRLSVVNTLKNEQNKSVAKLRSLLVFIEEDLFTEFSLSTLFPRGLRLLKVLDLQGTSLETFPSEIVKLFHLRYLSLRDTKVKDIPSSIKKLQNLETLDLKKTYVTELPVEILNLKKLRHLLVYRYEIESYPHFDSKYGFKAPLGIGSLQSLQKLCFVEANQDNGAIILEVGKMSQLRRLGIIKFREKDGIALCSSIEKLTKLRSLSITSEDKDNIIDLQYVSAAPESLQRLFLAGRLEELPHWISSLQNLAILFLKWSRLKEDPLVHLQELPNLVHLEFLQVYDGENLHFQGKGGFPKLKLLGLDKLDRLQSVTMDNGVMPCLEKLVIQRCKLLKNVPTGIEHLIKLKAIEFFDMPDELIMKLRPDGGEDYRKVAHVPAVYSSYWINGGWDVYSIERFSEKENSQQGTGTAVRSNRRSTLWKV</sequence>
<reference evidence="8" key="1">
    <citation type="submission" date="2023-07" db="EMBL/GenBank/DDBJ databases">
        <title>draft genome sequence of fig (Ficus carica).</title>
        <authorList>
            <person name="Takahashi T."/>
            <person name="Nishimura K."/>
        </authorList>
    </citation>
    <scope>NUCLEOTIDE SEQUENCE</scope>
</reference>
<feature type="domain" description="Disease resistance R13L4/SHOC-2-like LRR" evidence="7">
    <location>
        <begin position="567"/>
        <end position="875"/>
    </location>
</feature>
<gene>
    <name evidence="8" type="ORF">TIFTF001_010045</name>
</gene>
<accession>A0AA87ZWB5</accession>
<dbReference type="InterPro" id="IPR055414">
    <property type="entry name" value="LRR_R13L4/SHOC2-like"/>
</dbReference>
<keyword evidence="3" id="KW-0611">Plant defense</keyword>
<dbReference type="Pfam" id="PF18052">
    <property type="entry name" value="Rx_N"/>
    <property type="match status" value="1"/>
</dbReference>
<dbReference type="InterPro" id="IPR038005">
    <property type="entry name" value="RX-like_CC"/>
</dbReference>
<dbReference type="GO" id="GO:0043531">
    <property type="term" value="F:ADP binding"/>
    <property type="evidence" value="ECO:0007669"/>
    <property type="project" value="InterPro"/>
</dbReference>
<dbReference type="InterPro" id="IPR041118">
    <property type="entry name" value="Rx_N"/>
</dbReference>
<dbReference type="SUPFAM" id="SSF52540">
    <property type="entry name" value="P-loop containing nucleoside triphosphate hydrolases"/>
    <property type="match status" value="1"/>
</dbReference>
<organism evidence="8 9">
    <name type="scientific">Ficus carica</name>
    <name type="common">Common fig</name>
    <dbReference type="NCBI Taxonomy" id="3494"/>
    <lineage>
        <taxon>Eukaryota</taxon>
        <taxon>Viridiplantae</taxon>
        <taxon>Streptophyta</taxon>
        <taxon>Embryophyta</taxon>
        <taxon>Tracheophyta</taxon>
        <taxon>Spermatophyta</taxon>
        <taxon>Magnoliopsida</taxon>
        <taxon>eudicotyledons</taxon>
        <taxon>Gunneridae</taxon>
        <taxon>Pentapetalae</taxon>
        <taxon>rosids</taxon>
        <taxon>fabids</taxon>
        <taxon>Rosales</taxon>
        <taxon>Moraceae</taxon>
        <taxon>Ficeae</taxon>
        <taxon>Ficus</taxon>
    </lineage>
</organism>
<dbReference type="Gene3D" id="3.40.50.300">
    <property type="entry name" value="P-loop containing nucleotide triphosphate hydrolases"/>
    <property type="match status" value="1"/>
</dbReference>
<evidence type="ECO:0000256" key="2">
    <source>
        <dbReference type="ARBA" id="ARBA00022741"/>
    </source>
</evidence>
<keyword evidence="2" id="KW-0547">Nucleotide-binding</keyword>
<dbReference type="PANTHER" id="PTHR23155">
    <property type="entry name" value="DISEASE RESISTANCE PROTEIN RP"/>
    <property type="match status" value="1"/>
</dbReference>
<evidence type="ECO:0000259" key="5">
    <source>
        <dbReference type="Pfam" id="PF18052"/>
    </source>
</evidence>
<evidence type="ECO:0000259" key="4">
    <source>
        <dbReference type="Pfam" id="PF00931"/>
    </source>
</evidence>
<dbReference type="Gene3D" id="3.80.10.10">
    <property type="entry name" value="Ribonuclease Inhibitor"/>
    <property type="match status" value="1"/>
</dbReference>
<feature type="domain" description="Disease resistance protein winged helix" evidence="6">
    <location>
        <begin position="428"/>
        <end position="499"/>
    </location>
</feature>
<dbReference type="PANTHER" id="PTHR23155:SF1205">
    <property type="entry name" value="DISEASE RESISTANCE PROTEIN RPM1"/>
    <property type="match status" value="1"/>
</dbReference>
<comment type="caution">
    <text evidence="8">The sequence shown here is derived from an EMBL/GenBank/DDBJ whole genome shotgun (WGS) entry which is preliminary data.</text>
</comment>
<keyword evidence="1" id="KW-0677">Repeat</keyword>
<dbReference type="Pfam" id="PF23559">
    <property type="entry name" value="WHD_DRP"/>
    <property type="match status" value="1"/>
</dbReference>
<dbReference type="Proteomes" id="UP001187192">
    <property type="component" value="Unassembled WGS sequence"/>
</dbReference>
<dbReference type="InterPro" id="IPR058922">
    <property type="entry name" value="WHD_DRP"/>
</dbReference>